<dbReference type="Proteomes" id="UP000032142">
    <property type="component" value="Unassembled WGS sequence"/>
</dbReference>
<evidence type="ECO:0000313" key="1">
    <source>
        <dbReference type="EMBL" id="KHG06678.1"/>
    </source>
</evidence>
<dbReference type="EMBL" id="JRRC01457761">
    <property type="protein sequence ID" value="KHG06678.1"/>
    <property type="molecule type" value="Genomic_DNA"/>
</dbReference>
<proteinExistence type="predicted"/>
<accession>A0A0B0MX48</accession>
<name>A0A0B0MX48_GOSAR</name>
<reference evidence="2" key="1">
    <citation type="submission" date="2014-09" db="EMBL/GenBank/DDBJ databases">
        <authorList>
            <person name="Mudge J."/>
            <person name="Ramaraj T."/>
            <person name="Lindquist I.E."/>
            <person name="Bharti A.K."/>
            <person name="Sundararajan A."/>
            <person name="Cameron C.T."/>
            <person name="Woodward J.E."/>
            <person name="May G.D."/>
            <person name="Brubaker C."/>
            <person name="Broadhvest J."/>
            <person name="Wilkins T.A."/>
        </authorList>
    </citation>
    <scope>NUCLEOTIDE SEQUENCE</scope>
    <source>
        <strain evidence="2">cv. AKA8401</strain>
    </source>
</reference>
<gene>
    <name evidence="1" type="ORF">F383_33625</name>
</gene>
<keyword evidence="2" id="KW-1185">Reference proteome</keyword>
<sequence length="14" mass="1608">MHAHGTAFYAFLEL</sequence>
<protein>
    <submittedName>
        <fullName evidence="1">Uncharacterized protein</fullName>
    </submittedName>
</protein>
<evidence type="ECO:0000313" key="2">
    <source>
        <dbReference type="Proteomes" id="UP000032142"/>
    </source>
</evidence>
<comment type="caution">
    <text evidence="1">The sequence shown here is derived from an EMBL/GenBank/DDBJ whole genome shotgun (WGS) entry which is preliminary data.</text>
</comment>
<organism evidence="1 2">
    <name type="scientific">Gossypium arboreum</name>
    <name type="common">Tree cotton</name>
    <name type="synonym">Gossypium nanking</name>
    <dbReference type="NCBI Taxonomy" id="29729"/>
    <lineage>
        <taxon>Eukaryota</taxon>
        <taxon>Viridiplantae</taxon>
        <taxon>Streptophyta</taxon>
        <taxon>Embryophyta</taxon>
        <taxon>Tracheophyta</taxon>
        <taxon>Spermatophyta</taxon>
        <taxon>Magnoliopsida</taxon>
        <taxon>eudicotyledons</taxon>
        <taxon>Gunneridae</taxon>
        <taxon>Pentapetalae</taxon>
        <taxon>rosids</taxon>
        <taxon>malvids</taxon>
        <taxon>Malvales</taxon>
        <taxon>Malvaceae</taxon>
        <taxon>Malvoideae</taxon>
        <taxon>Gossypium</taxon>
    </lineage>
</organism>